<dbReference type="Gene3D" id="3.90.950.10">
    <property type="match status" value="1"/>
</dbReference>
<evidence type="ECO:0000256" key="5">
    <source>
        <dbReference type="ARBA" id="ARBA00022801"/>
    </source>
</evidence>
<evidence type="ECO:0000256" key="10">
    <source>
        <dbReference type="ARBA" id="ARBA00048174"/>
    </source>
</evidence>
<evidence type="ECO:0000256" key="6">
    <source>
        <dbReference type="ARBA" id="ARBA00022842"/>
    </source>
</evidence>
<keyword evidence="6" id="KW-0460">Magnesium</keyword>
<keyword evidence="3" id="KW-0479">Metal-binding</keyword>
<dbReference type="GO" id="GO:0046872">
    <property type="term" value="F:metal ion binding"/>
    <property type="evidence" value="ECO:0007669"/>
    <property type="project" value="UniProtKB-KW"/>
</dbReference>
<dbReference type="InterPro" id="IPR050299">
    <property type="entry name" value="YjjX_NTPase"/>
</dbReference>
<dbReference type="GO" id="GO:0006772">
    <property type="term" value="P:thiamine metabolic process"/>
    <property type="evidence" value="ECO:0007669"/>
    <property type="project" value="TreeGrafter"/>
</dbReference>
<dbReference type="InterPro" id="IPR029001">
    <property type="entry name" value="ITPase-like_fam"/>
</dbReference>
<proteinExistence type="predicted"/>
<accession>A0A1I4E8J7</accession>
<keyword evidence="7" id="KW-0546">Nucleotide metabolism</keyword>
<dbReference type="EMBL" id="FOTC01000002">
    <property type="protein sequence ID" value="SFL01499.1"/>
    <property type="molecule type" value="Genomic_DNA"/>
</dbReference>
<organism evidence="13 14">
    <name type="scientific">Halogranum rubrum</name>
    <dbReference type="NCBI Taxonomy" id="553466"/>
    <lineage>
        <taxon>Archaea</taxon>
        <taxon>Methanobacteriati</taxon>
        <taxon>Methanobacteriota</taxon>
        <taxon>Stenosarchaea group</taxon>
        <taxon>Halobacteria</taxon>
        <taxon>Halobacteriales</taxon>
        <taxon>Haloferacaceae</taxon>
    </lineage>
</organism>
<evidence type="ECO:0000256" key="4">
    <source>
        <dbReference type="ARBA" id="ARBA00022741"/>
    </source>
</evidence>
<feature type="domain" description="Non-canonical purine NTP phosphatase/PRRC1" evidence="12">
    <location>
        <begin position="6"/>
        <end position="166"/>
    </location>
</feature>
<dbReference type="Proteomes" id="UP000199607">
    <property type="component" value="Unassembled WGS sequence"/>
</dbReference>
<dbReference type="PANTHER" id="PTHR34699">
    <property type="match status" value="1"/>
</dbReference>
<evidence type="ECO:0000256" key="3">
    <source>
        <dbReference type="ARBA" id="ARBA00022723"/>
    </source>
</evidence>
<evidence type="ECO:0000256" key="8">
    <source>
        <dbReference type="ARBA" id="ARBA00023211"/>
    </source>
</evidence>
<dbReference type="GO" id="GO:0009117">
    <property type="term" value="P:nucleotide metabolic process"/>
    <property type="evidence" value="ECO:0007669"/>
    <property type="project" value="UniProtKB-KW"/>
</dbReference>
<gene>
    <name evidence="13" type="ORF">SAMN04487950_1953</name>
</gene>
<keyword evidence="14" id="KW-1185">Reference proteome</keyword>
<keyword evidence="4" id="KW-0547">Nucleotide-binding</keyword>
<evidence type="ECO:0000256" key="11">
    <source>
        <dbReference type="ARBA" id="ARBA00048781"/>
    </source>
</evidence>
<dbReference type="NCBIfam" id="TIGR00258">
    <property type="entry name" value="inosine/xanthosine triphosphatase"/>
    <property type="match status" value="1"/>
</dbReference>
<evidence type="ECO:0000256" key="1">
    <source>
        <dbReference type="ARBA" id="ARBA00001936"/>
    </source>
</evidence>
<dbReference type="AlphaFoldDB" id="A0A1I4E8J7"/>
<dbReference type="GO" id="GO:0000166">
    <property type="term" value="F:nucleotide binding"/>
    <property type="evidence" value="ECO:0007669"/>
    <property type="project" value="UniProtKB-KW"/>
</dbReference>
<dbReference type="RefSeq" id="WP_009366413.1">
    <property type="nucleotide sequence ID" value="NZ_FOTC01000002.1"/>
</dbReference>
<comment type="cofactor">
    <cofactor evidence="1">
        <name>Mn(2+)</name>
        <dbReference type="ChEBI" id="CHEBI:29035"/>
    </cofactor>
</comment>
<comment type="cofactor">
    <cofactor evidence="2">
        <name>Mg(2+)</name>
        <dbReference type="ChEBI" id="CHEBI:18420"/>
    </cofactor>
</comment>
<evidence type="ECO:0000313" key="14">
    <source>
        <dbReference type="Proteomes" id="UP000199607"/>
    </source>
</evidence>
<dbReference type="InterPro" id="IPR002786">
    <property type="entry name" value="Non_canon_purine_NTPase"/>
</dbReference>
<name>A0A1I4E8J7_9EURY</name>
<dbReference type="PANTHER" id="PTHR34699:SF2">
    <property type="entry name" value="NON-CANONICAL PURINE NTP PHOSPHATASE_PRRC1 DOMAIN-CONTAINING PROTEIN"/>
    <property type="match status" value="1"/>
</dbReference>
<dbReference type="EC" id="3.6.1.73" evidence="9"/>
<evidence type="ECO:0000313" key="13">
    <source>
        <dbReference type="EMBL" id="SFL01499.1"/>
    </source>
</evidence>
<dbReference type="GO" id="GO:0103023">
    <property type="term" value="F:ITPase activity"/>
    <property type="evidence" value="ECO:0007669"/>
    <property type="project" value="UniProtKB-EC"/>
</dbReference>
<dbReference type="Pfam" id="PF01931">
    <property type="entry name" value="NTPase_I-T"/>
    <property type="match status" value="1"/>
</dbReference>
<keyword evidence="8" id="KW-0464">Manganese</keyword>
<dbReference type="STRING" id="553466.SAMN04487950_1953"/>
<evidence type="ECO:0000259" key="12">
    <source>
        <dbReference type="Pfam" id="PF01931"/>
    </source>
</evidence>
<dbReference type="SUPFAM" id="SSF52972">
    <property type="entry name" value="ITPase-like"/>
    <property type="match status" value="1"/>
</dbReference>
<evidence type="ECO:0000256" key="7">
    <source>
        <dbReference type="ARBA" id="ARBA00023080"/>
    </source>
</evidence>
<keyword evidence="5" id="KW-0378">Hydrolase</keyword>
<sequence>MHIGVGSGNPVKRRAVESTFPEATVRAVAVDSGVSEQPVGHEETVRGAENRAHAVLESDTSDRFDYGVGLEGGVAEFEGTDGLFLVMWAAMTDGDVVSHGAGPSLELPASIATRIRTGEELGPVMDDVLGTNEIAKREGAAGALSGGRIDRETALGTALAGASGPFVTELYGGE</sequence>
<dbReference type="InterPro" id="IPR026533">
    <property type="entry name" value="NTPase/PRRC1"/>
</dbReference>
<protein>
    <recommendedName>
        <fullName evidence="9">inosine/xanthosine triphosphatase</fullName>
        <ecNumber evidence="9">3.6.1.73</ecNumber>
    </recommendedName>
</protein>
<evidence type="ECO:0000256" key="2">
    <source>
        <dbReference type="ARBA" id="ARBA00001946"/>
    </source>
</evidence>
<comment type="catalytic activity">
    <reaction evidence="10">
        <text>ITP + H2O = IDP + phosphate + H(+)</text>
        <dbReference type="Rhea" id="RHEA:28330"/>
        <dbReference type="ChEBI" id="CHEBI:15377"/>
        <dbReference type="ChEBI" id="CHEBI:15378"/>
        <dbReference type="ChEBI" id="CHEBI:43474"/>
        <dbReference type="ChEBI" id="CHEBI:58280"/>
        <dbReference type="ChEBI" id="CHEBI:61402"/>
        <dbReference type="EC" id="3.6.1.73"/>
    </reaction>
</comment>
<comment type="catalytic activity">
    <reaction evidence="11">
        <text>XTP + H2O = XDP + phosphate + H(+)</text>
        <dbReference type="Rhea" id="RHEA:28406"/>
        <dbReference type="ChEBI" id="CHEBI:15377"/>
        <dbReference type="ChEBI" id="CHEBI:15378"/>
        <dbReference type="ChEBI" id="CHEBI:43474"/>
        <dbReference type="ChEBI" id="CHEBI:59884"/>
        <dbReference type="ChEBI" id="CHEBI:61314"/>
        <dbReference type="EC" id="3.6.1.73"/>
    </reaction>
</comment>
<reference evidence="14" key="1">
    <citation type="submission" date="2016-10" db="EMBL/GenBank/DDBJ databases">
        <authorList>
            <person name="Varghese N."/>
            <person name="Submissions S."/>
        </authorList>
    </citation>
    <scope>NUCLEOTIDE SEQUENCE [LARGE SCALE GENOMIC DNA]</scope>
    <source>
        <strain evidence="14">CGMCC 1.7738</strain>
    </source>
</reference>
<evidence type="ECO:0000256" key="9">
    <source>
        <dbReference type="ARBA" id="ARBA00038901"/>
    </source>
</evidence>